<reference evidence="1 2" key="1">
    <citation type="submission" date="2018-11" db="EMBL/GenBank/DDBJ databases">
        <title>Genome sequence of Apiotrichum porosum DSM 27194.</title>
        <authorList>
            <person name="Aliyu H."/>
            <person name="Gorte O."/>
            <person name="Ochsenreither K."/>
        </authorList>
    </citation>
    <scope>NUCLEOTIDE SEQUENCE [LARGE SCALE GENOMIC DNA]</scope>
    <source>
        <strain evidence="1 2">DSM 27194</strain>
    </source>
</reference>
<dbReference type="Proteomes" id="UP000279236">
    <property type="component" value="Unassembled WGS sequence"/>
</dbReference>
<keyword evidence="2" id="KW-1185">Reference proteome</keyword>
<accession>A0A427XR28</accession>
<dbReference type="AlphaFoldDB" id="A0A427XR28"/>
<evidence type="ECO:0000313" key="2">
    <source>
        <dbReference type="Proteomes" id="UP000279236"/>
    </source>
</evidence>
<protein>
    <submittedName>
        <fullName evidence="1">Uncharacterized protein</fullName>
    </submittedName>
</protein>
<comment type="caution">
    <text evidence="1">The sequence shown here is derived from an EMBL/GenBank/DDBJ whole genome shotgun (WGS) entry which is preliminary data.</text>
</comment>
<gene>
    <name evidence="1" type="ORF">EHS24_008719</name>
</gene>
<dbReference type="EMBL" id="RSCE01000007">
    <property type="protein sequence ID" value="RSH81277.1"/>
    <property type="molecule type" value="Genomic_DNA"/>
</dbReference>
<proteinExistence type="predicted"/>
<sequence length="61" mass="6906">MLSSPGENAQGAVPLYPFPCLSNAEPAEHTQYKPMRIPFDLTDAHYTWFTIGRTPLLLFRP</sequence>
<dbReference type="GeneID" id="39593262"/>
<dbReference type="RefSeq" id="XP_028475996.1">
    <property type="nucleotide sequence ID" value="XM_028624022.1"/>
</dbReference>
<name>A0A427XR28_9TREE</name>
<organism evidence="1 2">
    <name type="scientific">Apiotrichum porosum</name>
    <dbReference type="NCBI Taxonomy" id="105984"/>
    <lineage>
        <taxon>Eukaryota</taxon>
        <taxon>Fungi</taxon>
        <taxon>Dikarya</taxon>
        <taxon>Basidiomycota</taxon>
        <taxon>Agaricomycotina</taxon>
        <taxon>Tremellomycetes</taxon>
        <taxon>Trichosporonales</taxon>
        <taxon>Trichosporonaceae</taxon>
        <taxon>Apiotrichum</taxon>
    </lineage>
</organism>
<evidence type="ECO:0000313" key="1">
    <source>
        <dbReference type="EMBL" id="RSH81277.1"/>
    </source>
</evidence>